<gene>
    <name evidence="2" type="ORF">GCM10023321_72870</name>
</gene>
<feature type="compositionally biased region" description="Basic and acidic residues" evidence="1">
    <location>
        <begin position="135"/>
        <end position="149"/>
    </location>
</feature>
<dbReference type="EMBL" id="BAABJP010000051">
    <property type="protein sequence ID" value="GAA5172665.1"/>
    <property type="molecule type" value="Genomic_DNA"/>
</dbReference>
<keyword evidence="3" id="KW-1185">Reference proteome</keyword>
<reference evidence="3" key="1">
    <citation type="journal article" date="2019" name="Int. J. Syst. Evol. Microbiol.">
        <title>The Global Catalogue of Microorganisms (GCM) 10K type strain sequencing project: providing services to taxonomists for standard genome sequencing and annotation.</title>
        <authorList>
            <consortium name="The Broad Institute Genomics Platform"/>
            <consortium name="The Broad Institute Genome Sequencing Center for Infectious Disease"/>
            <person name="Wu L."/>
            <person name="Ma J."/>
        </authorList>
    </citation>
    <scope>NUCLEOTIDE SEQUENCE [LARGE SCALE GENOMIC DNA]</scope>
    <source>
        <strain evidence="3">JCM 18303</strain>
    </source>
</reference>
<evidence type="ECO:0008006" key="4">
    <source>
        <dbReference type="Google" id="ProtNLM"/>
    </source>
</evidence>
<evidence type="ECO:0000313" key="3">
    <source>
        <dbReference type="Proteomes" id="UP001428817"/>
    </source>
</evidence>
<feature type="compositionally biased region" description="Pro residues" evidence="1">
    <location>
        <begin position="160"/>
        <end position="170"/>
    </location>
</feature>
<evidence type="ECO:0000256" key="1">
    <source>
        <dbReference type="SAM" id="MobiDB-lite"/>
    </source>
</evidence>
<comment type="caution">
    <text evidence="2">The sequence shown here is derived from an EMBL/GenBank/DDBJ whole genome shotgun (WGS) entry which is preliminary data.</text>
</comment>
<proteinExistence type="predicted"/>
<organism evidence="2 3">
    <name type="scientific">Pseudonocardia eucalypti</name>
    <dbReference type="NCBI Taxonomy" id="648755"/>
    <lineage>
        <taxon>Bacteria</taxon>
        <taxon>Bacillati</taxon>
        <taxon>Actinomycetota</taxon>
        <taxon>Actinomycetes</taxon>
        <taxon>Pseudonocardiales</taxon>
        <taxon>Pseudonocardiaceae</taxon>
        <taxon>Pseudonocardia</taxon>
    </lineage>
</organism>
<accession>A0ABP9R799</accession>
<protein>
    <recommendedName>
        <fullName evidence="4">PE family protein</fullName>
    </recommendedName>
</protein>
<dbReference type="RefSeq" id="WP_185065243.1">
    <property type="nucleotide sequence ID" value="NZ_BAABJP010000051.1"/>
</dbReference>
<dbReference type="Gene3D" id="1.10.287.1060">
    <property type="entry name" value="ESAT-6-like"/>
    <property type="match status" value="1"/>
</dbReference>
<dbReference type="Proteomes" id="UP001428817">
    <property type="component" value="Unassembled WGS sequence"/>
</dbReference>
<sequence>MTTPWEQGPGRVPHSENLAAYERAVARQLEQLALQVTPQTVLQVRNGFLGEAQRLQDALRHHAANIVVGPVGGDPLSQPAANVFNEHIKFTLAKCQAYVNQLRTQGDKLSQTARSYGHTEQEIKQSFERHVKARQQEWRDVQEGHDRIARLPGLQREILDPPPAPPPPPEGGQNLPKGPS</sequence>
<evidence type="ECO:0000313" key="2">
    <source>
        <dbReference type="EMBL" id="GAA5172665.1"/>
    </source>
</evidence>
<feature type="region of interest" description="Disordered" evidence="1">
    <location>
        <begin position="135"/>
        <end position="180"/>
    </location>
</feature>
<name>A0ABP9R799_9PSEU</name>